<feature type="transmembrane region" description="Helical" evidence="2">
    <location>
        <begin position="312"/>
        <end position="336"/>
    </location>
</feature>
<protein>
    <recommendedName>
        <fullName evidence="4">C-type lectin domain-containing protein</fullName>
    </recommendedName>
</protein>
<comment type="caution">
    <text evidence="5">The sequence shown here is derived from an EMBL/GenBank/DDBJ whole genome shotgun (WGS) entry which is preliminary data.</text>
</comment>
<feature type="signal peptide" evidence="3">
    <location>
        <begin position="1"/>
        <end position="18"/>
    </location>
</feature>
<dbReference type="SUPFAM" id="SSF56436">
    <property type="entry name" value="C-type lectin-like"/>
    <property type="match status" value="1"/>
</dbReference>
<keyword evidence="3" id="KW-0732">Signal</keyword>
<proteinExistence type="predicted"/>
<keyword evidence="6" id="KW-1185">Reference proteome</keyword>
<dbReference type="InterPro" id="IPR016186">
    <property type="entry name" value="C-type_lectin-like/link_sf"/>
</dbReference>
<evidence type="ECO:0000313" key="6">
    <source>
        <dbReference type="Proteomes" id="UP000276133"/>
    </source>
</evidence>
<dbReference type="InterPro" id="IPR016187">
    <property type="entry name" value="CTDL_fold"/>
</dbReference>
<dbReference type="PANTHER" id="PTHR22991">
    <property type="entry name" value="PROTEIN CBG13490"/>
    <property type="match status" value="1"/>
</dbReference>
<dbReference type="SMART" id="SM00034">
    <property type="entry name" value="CLECT"/>
    <property type="match status" value="1"/>
</dbReference>
<keyword evidence="2" id="KW-0812">Transmembrane</keyword>
<feature type="chain" id="PRO_5018091305" description="C-type lectin domain-containing protein" evidence="3">
    <location>
        <begin position="19"/>
        <end position="343"/>
    </location>
</feature>
<dbReference type="Pfam" id="PF00059">
    <property type="entry name" value="Lectin_C"/>
    <property type="match status" value="1"/>
</dbReference>
<evidence type="ECO:0000256" key="1">
    <source>
        <dbReference type="ARBA" id="ARBA00023157"/>
    </source>
</evidence>
<dbReference type="InterPro" id="IPR001304">
    <property type="entry name" value="C-type_lectin-like"/>
</dbReference>
<evidence type="ECO:0000259" key="4">
    <source>
        <dbReference type="PROSITE" id="PS50041"/>
    </source>
</evidence>
<dbReference type="PANTHER" id="PTHR22991:SF40">
    <property type="entry name" value="PROTEIN CBG13490"/>
    <property type="match status" value="1"/>
</dbReference>
<sequence length="343" mass="40251">MKFTFLFIILGILKSTNAQNDCLSPWEKIDDNICLLLNSHIKTWNHAKMSCNFYGGELLYINNEHENEKINEFIDTLLRYRFNLKPFAWLGALKKSEGWMWYHTNQSVVSKNWTESPGSSEYMNCGCFHLREKTWRPCDCNAKQHFICRKADRPKSEFIGTPKSKKTNLPLVMETPTLIEKDLKNSDNELSQDEKSIIVSSLVLMKEDDSEQTETRSQMLVQDDMKILENMRKNSGFMRDPNLFVNIYRTKVLKNSIIFTLYDCKYGFGYYAAGNDCTKYKICENWDHKYAILALNKCVNGKVFKPKEYLNLLNLIAVFLFVLSVFILNIDFYFWLDGKTFRN</sequence>
<feature type="domain" description="C-type lectin" evidence="4">
    <location>
        <begin position="30"/>
        <end position="149"/>
    </location>
</feature>
<organism evidence="5 6">
    <name type="scientific">Brachionus plicatilis</name>
    <name type="common">Marine rotifer</name>
    <name type="synonym">Brachionus muelleri</name>
    <dbReference type="NCBI Taxonomy" id="10195"/>
    <lineage>
        <taxon>Eukaryota</taxon>
        <taxon>Metazoa</taxon>
        <taxon>Spiralia</taxon>
        <taxon>Gnathifera</taxon>
        <taxon>Rotifera</taxon>
        <taxon>Eurotatoria</taxon>
        <taxon>Monogononta</taxon>
        <taxon>Pseudotrocha</taxon>
        <taxon>Ploima</taxon>
        <taxon>Brachionidae</taxon>
        <taxon>Brachionus</taxon>
    </lineage>
</organism>
<dbReference type="Proteomes" id="UP000276133">
    <property type="component" value="Unassembled WGS sequence"/>
</dbReference>
<name>A0A3M7RBD2_BRAPC</name>
<dbReference type="Gene3D" id="3.10.100.10">
    <property type="entry name" value="Mannose-Binding Protein A, subunit A"/>
    <property type="match status" value="1"/>
</dbReference>
<dbReference type="EMBL" id="REGN01003787">
    <property type="protein sequence ID" value="RNA20759.1"/>
    <property type="molecule type" value="Genomic_DNA"/>
</dbReference>
<gene>
    <name evidence="5" type="ORF">BpHYR1_031428</name>
</gene>
<accession>A0A3M7RBD2</accession>
<dbReference type="AlphaFoldDB" id="A0A3M7RBD2"/>
<dbReference type="PROSITE" id="PS50041">
    <property type="entry name" value="C_TYPE_LECTIN_2"/>
    <property type="match status" value="1"/>
</dbReference>
<evidence type="ECO:0000256" key="2">
    <source>
        <dbReference type="SAM" id="Phobius"/>
    </source>
</evidence>
<dbReference type="OrthoDB" id="441660at2759"/>
<dbReference type="InterPro" id="IPR050976">
    <property type="entry name" value="Snaclec"/>
</dbReference>
<dbReference type="CDD" id="cd00037">
    <property type="entry name" value="CLECT"/>
    <property type="match status" value="1"/>
</dbReference>
<keyword evidence="1" id="KW-1015">Disulfide bond</keyword>
<dbReference type="STRING" id="10195.A0A3M7RBD2"/>
<keyword evidence="2" id="KW-1133">Transmembrane helix</keyword>
<evidence type="ECO:0000256" key="3">
    <source>
        <dbReference type="SAM" id="SignalP"/>
    </source>
</evidence>
<reference evidence="5 6" key="1">
    <citation type="journal article" date="2018" name="Sci. Rep.">
        <title>Genomic signatures of local adaptation to the degree of environmental predictability in rotifers.</title>
        <authorList>
            <person name="Franch-Gras L."/>
            <person name="Hahn C."/>
            <person name="Garcia-Roger E.M."/>
            <person name="Carmona M.J."/>
            <person name="Serra M."/>
            <person name="Gomez A."/>
        </authorList>
    </citation>
    <scope>NUCLEOTIDE SEQUENCE [LARGE SCALE GENOMIC DNA]</scope>
    <source>
        <strain evidence="5">HYR1</strain>
    </source>
</reference>
<evidence type="ECO:0000313" key="5">
    <source>
        <dbReference type="EMBL" id="RNA20759.1"/>
    </source>
</evidence>
<keyword evidence="2" id="KW-0472">Membrane</keyword>